<comment type="caution">
    <text evidence="3">The sequence shown here is derived from an EMBL/GenBank/DDBJ whole genome shotgun (WGS) entry which is preliminary data.</text>
</comment>
<dbReference type="PANTHER" id="PTHR44329:SF214">
    <property type="entry name" value="PROTEIN KINASE DOMAIN-CONTAINING PROTEIN"/>
    <property type="match status" value="1"/>
</dbReference>
<dbReference type="InterPro" id="IPR011009">
    <property type="entry name" value="Kinase-like_dom_sf"/>
</dbReference>
<feature type="domain" description="Protein kinase" evidence="2">
    <location>
        <begin position="364"/>
        <end position="664"/>
    </location>
</feature>
<evidence type="ECO:0000256" key="1">
    <source>
        <dbReference type="SAM" id="MobiDB-lite"/>
    </source>
</evidence>
<evidence type="ECO:0000313" key="4">
    <source>
        <dbReference type="Proteomes" id="UP001320245"/>
    </source>
</evidence>
<dbReference type="PANTHER" id="PTHR44329">
    <property type="entry name" value="SERINE/THREONINE-PROTEIN KINASE TNNI3K-RELATED"/>
    <property type="match status" value="1"/>
</dbReference>
<dbReference type="GO" id="GO:0005524">
    <property type="term" value="F:ATP binding"/>
    <property type="evidence" value="ECO:0007669"/>
    <property type="project" value="InterPro"/>
</dbReference>
<dbReference type="GO" id="GO:0004674">
    <property type="term" value="F:protein serine/threonine kinase activity"/>
    <property type="evidence" value="ECO:0007669"/>
    <property type="project" value="TreeGrafter"/>
</dbReference>
<dbReference type="Pfam" id="PF00069">
    <property type="entry name" value="Pkinase"/>
    <property type="match status" value="1"/>
</dbReference>
<dbReference type="SUPFAM" id="SSF56112">
    <property type="entry name" value="Protein kinase-like (PK-like)"/>
    <property type="match status" value="1"/>
</dbReference>
<feature type="compositionally biased region" description="Polar residues" evidence="1">
    <location>
        <begin position="25"/>
        <end position="34"/>
    </location>
</feature>
<dbReference type="AlphaFoldDB" id="A0AAN9TY53"/>
<protein>
    <recommendedName>
        <fullName evidence="2">Protein kinase domain-containing protein</fullName>
    </recommendedName>
</protein>
<dbReference type="Proteomes" id="UP001320245">
    <property type="component" value="Unassembled WGS sequence"/>
</dbReference>
<organism evidence="3 4">
    <name type="scientific">Cytospora paraplurivora</name>
    <dbReference type="NCBI Taxonomy" id="2898453"/>
    <lineage>
        <taxon>Eukaryota</taxon>
        <taxon>Fungi</taxon>
        <taxon>Dikarya</taxon>
        <taxon>Ascomycota</taxon>
        <taxon>Pezizomycotina</taxon>
        <taxon>Sordariomycetes</taxon>
        <taxon>Sordariomycetidae</taxon>
        <taxon>Diaporthales</taxon>
        <taxon>Cytosporaceae</taxon>
        <taxon>Cytospora</taxon>
    </lineage>
</organism>
<dbReference type="SMART" id="SM00220">
    <property type="entry name" value="S_TKc"/>
    <property type="match status" value="1"/>
</dbReference>
<reference evidence="3 4" key="1">
    <citation type="journal article" date="2023" name="PLoS ONE">
        <title>Cytospora paraplurivora sp. nov. isolated from orchards with fruit tree decline syndrome in Ontario, Canada.</title>
        <authorList>
            <person name="Ilyukhin E."/>
            <person name="Nguyen H.D.T."/>
            <person name="Castle A.J."/>
            <person name="Ellouze W."/>
        </authorList>
    </citation>
    <scope>NUCLEOTIDE SEQUENCE [LARGE SCALE GENOMIC DNA]</scope>
    <source>
        <strain evidence="3 4">FDS-564</strain>
    </source>
</reference>
<dbReference type="PROSITE" id="PS00108">
    <property type="entry name" value="PROTEIN_KINASE_ST"/>
    <property type="match status" value="1"/>
</dbReference>
<feature type="region of interest" description="Disordered" evidence="1">
    <location>
        <begin position="96"/>
        <end position="120"/>
    </location>
</feature>
<name>A0AAN9TY53_9PEZI</name>
<dbReference type="CDD" id="cd00180">
    <property type="entry name" value="PKc"/>
    <property type="match status" value="1"/>
</dbReference>
<feature type="region of interest" description="Disordered" evidence="1">
    <location>
        <begin position="1"/>
        <end position="41"/>
    </location>
</feature>
<gene>
    <name evidence="3" type="ORF">SLS53_008826</name>
</gene>
<sequence length="664" mass="73675">MPDPETQSTILDPKSHSRARLPGISEQQAVNPPNHSGYAPPALVTQIDRLRSQSVPVSRVAVEEPEQLQDDLQGKPCPENHLQPWLENISAAIPPSHPPSVPTSGLVTQTAHTKSDEEDGLQESEHLHADLQEKLGLDLQAFQWDPRLRIVFHNADGNTGMKLVSAGAQQFLAEPKAIIRTPNDPLLVELMGCQQSRSDTKCVFTLGSLQCQFHFIAHSDDVLLRNRSDQSITLLSRTPGVCSKQVTGPGMTLIQPAQWRITCGEYAVDMQLMPRSYFLHVEEEPWTGAVKRPASDSTSVIPAKKAKAPAGAVNVNPPPGPVAQAHTVERREVPGPVWAGVSLKNNQVMQVTDAVTGLPEYSLRRSSDWFYKRPYGEIFKAILDDGRSNPKAVLVKRVVFRTTSRSREEAAKASEVAAEIFKQEMVAHRRLQHDRIVRLLGWDARLLCLYVEHKPINDLSSPFWRFDNGPDTGYFRGEIGNAYSILANISSALAYLEKNKLLHNDIKPGNILYSKVDLPATGPYSATAAGAVLIDFGLAGPAGTISTGGTPWYIAPEFFHDVRDSGADVFALGVVLLYAMRRIMLPEVWRRYPGWAIGDVRHRTPQAIKAMMAWNDEIVTQREQLKAAGLHARETELRALVYRMLLPWTQRIEISELAEATSEW</sequence>
<keyword evidence="4" id="KW-1185">Reference proteome</keyword>
<evidence type="ECO:0000259" key="2">
    <source>
        <dbReference type="PROSITE" id="PS50011"/>
    </source>
</evidence>
<feature type="compositionally biased region" description="Polar residues" evidence="1">
    <location>
        <begin position="1"/>
        <end position="10"/>
    </location>
</feature>
<dbReference type="InterPro" id="IPR008271">
    <property type="entry name" value="Ser/Thr_kinase_AS"/>
</dbReference>
<dbReference type="InterPro" id="IPR051681">
    <property type="entry name" value="Ser/Thr_Kinases-Pseudokinases"/>
</dbReference>
<accession>A0AAN9TY53</accession>
<proteinExistence type="predicted"/>
<dbReference type="PROSITE" id="PS50011">
    <property type="entry name" value="PROTEIN_KINASE_DOM"/>
    <property type="match status" value="1"/>
</dbReference>
<dbReference type="InterPro" id="IPR000719">
    <property type="entry name" value="Prot_kinase_dom"/>
</dbReference>
<dbReference type="Gene3D" id="1.10.510.10">
    <property type="entry name" value="Transferase(Phosphotransferase) domain 1"/>
    <property type="match status" value="1"/>
</dbReference>
<dbReference type="EMBL" id="JAJSPL020000057">
    <property type="protein sequence ID" value="KAK7731108.1"/>
    <property type="molecule type" value="Genomic_DNA"/>
</dbReference>
<evidence type="ECO:0000313" key="3">
    <source>
        <dbReference type="EMBL" id="KAK7731108.1"/>
    </source>
</evidence>